<comment type="subcellular location">
    <subcellularLocation>
        <location evidence="1 6">Nucleus</location>
    </subcellularLocation>
</comment>
<evidence type="ECO:0000256" key="1">
    <source>
        <dbReference type="ARBA" id="ARBA00004123"/>
    </source>
</evidence>
<evidence type="ECO:0000256" key="2">
    <source>
        <dbReference type="ARBA" id="ARBA00022574"/>
    </source>
</evidence>
<gene>
    <name evidence="9" type="ORF">TGAMA5MH_05490</name>
</gene>
<feature type="compositionally biased region" description="Basic and acidic residues" evidence="8">
    <location>
        <begin position="130"/>
        <end position="142"/>
    </location>
</feature>
<sequence>MKIPYNKVHVRGQILFAARGGAIHTFNLTDGSHISSWKHPDVDKVADSIKAINEAKAEAALAAEADTPATESEGPPAKRQKLGGEDESAPVTAEAEAEAEASTSTPTTAQDDKPRSSHVDGRGKKGKGKAGKDVENGKTRFARVPDRPVITHLTSTPNGSHLLAVTGHDKVVWVFKHDGNGQIEELSRRTMPKRPSAIAIGPFGQIICADKFGDVYALPVVIPDEGVKTSASMSALPMPTKKAFKPTANSLTVHSKGNRLALLNQIKQAELFNASKDANSANIPEFELHLLLGHVSMLTALVIGEKEGRTYIITADRDEHIRVSRYIPHAHIIENFCFGHKEFINDMIIPPKNQDILVSGGGDEYIFVWDWLAGKQLFKTSVLSLAREIAPETTAVAVSSIYNLIYPSEEGPLTYILAICEDIKAIFSWKLLENNELHCPGIIQLPGKPLSLTISPSSDDNAAPTLIAAIDPDVETKAQSLHAFRLTINHGRLAVDVETAFNDKAVEAKESDISAEEVRSLLYTVESLRKVVTNAEFEEAGSEAPQANTDSDMAADTGDTEE</sequence>
<keyword evidence="2 6" id="KW-0853">WD repeat</keyword>
<dbReference type="Proteomes" id="UP000236546">
    <property type="component" value="Unassembled WGS sequence"/>
</dbReference>
<keyword evidence="4 6" id="KW-0677">Repeat</keyword>
<comment type="similarity">
    <text evidence="6">Belongs to the WD repeat TRM82 family.</text>
</comment>
<feature type="compositionally biased region" description="Low complexity" evidence="8">
    <location>
        <begin position="89"/>
        <end position="109"/>
    </location>
</feature>
<evidence type="ECO:0000256" key="5">
    <source>
        <dbReference type="ARBA" id="ARBA00023242"/>
    </source>
</evidence>
<feature type="region of interest" description="Disordered" evidence="8">
    <location>
        <begin position="536"/>
        <end position="562"/>
    </location>
</feature>
<dbReference type="SMART" id="SM00320">
    <property type="entry name" value="WD40"/>
    <property type="match status" value="3"/>
</dbReference>
<dbReference type="HAMAP" id="MF_03056">
    <property type="entry name" value="TRM82"/>
    <property type="match status" value="1"/>
</dbReference>
<dbReference type="EMBL" id="MTYH01000050">
    <property type="protein sequence ID" value="PNP42748.1"/>
    <property type="molecule type" value="Genomic_DNA"/>
</dbReference>
<evidence type="ECO:0000256" key="4">
    <source>
        <dbReference type="ARBA" id="ARBA00022737"/>
    </source>
</evidence>
<evidence type="ECO:0000256" key="3">
    <source>
        <dbReference type="ARBA" id="ARBA00022694"/>
    </source>
</evidence>
<evidence type="ECO:0000313" key="10">
    <source>
        <dbReference type="Proteomes" id="UP000236546"/>
    </source>
</evidence>
<comment type="pathway">
    <text evidence="6">tRNA modification; N(7)-methylguanine-tRNA biosynthesis.</text>
</comment>
<name>A0A2K0TB40_9HYPO</name>
<organism evidence="9 10">
    <name type="scientific">Trichoderma gamsii</name>
    <dbReference type="NCBI Taxonomy" id="398673"/>
    <lineage>
        <taxon>Eukaryota</taxon>
        <taxon>Fungi</taxon>
        <taxon>Dikarya</taxon>
        <taxon>Ascomycota</taxon>
        <taxon>Pezizomycotina</taxon>
        <taxon>Sordariomycetes</taxon>
        <taxon>Hypocreomycetidae</taxon>
        <taxon>Hypocreales</taxon>
        <taxon>Hypocreaceae</taxon>
        <taxon>Trichoderma</taxon>
    </lineage>
</organism>
<feature type="compositionally biased region" description="Low complexity" evidence="8">
    <location>
        <begin position="60"/>
        <end position="71"/>
    </location>
</feature>
<dbReference type="UniPathway" id="UPA00989"/>
<evidence type="ECO:0000256" key="8">
    <source>
        <dbReference type="SAM" id="MobiDB-lite"/>
    </source>
</evidence>
<dbReference type="Gene3D" id="2.130.10.10">
    <property type="entry name" value="YVTN repeat-like/Quinoprotein amine dehydrogenase"/>
    <property type="match status" value="1"/>
</dbReference>
<dbReference type="PANTHER" id="PTHR16288:SF0">
    <property type="entry name" value="TRNA (GUANINE-N(7)-)-METHYLTRANSFERASE NON-CATALYTIC SUBUNIT WDR4"/>
    <property type="match status" value="1"/>
</dbReference>
<dbReference type="InterPro" id="IPR001680">
    <property type="entry name" value="WD40_rpt"/>
</dbReference>
<dbReference type="PROSITE" id="PS50082">
    <property type="entry name" value="WD_REPEATS_2"/>
    <property type="match status" value="1"/>
</dbReference>
<feature type="repeat" description="WD" evidence="7">
    <location>
        <begin position="337"/>
        <end position="370"/>
    </location>
</feature>
<protein>
    <submittedName>
        <fullName evidence="9">Uncharacterized protein</fullName>
    </submittedName>
</protein>
<feature type="region of interest" description="Disordered" evidence="8">
    <location>
        <begin position="60"/>
        <end position="142"/>
    </location>
</feature>
<dbReference type="GO" id="GO:0005634">
    <property type="term" value="C:nucleus"/>
    <property type="evidence" value="ECO:0007669"/>
    <property type="project" value="UniProtKB-SubCell"/>
</dbReference>
<dbReference type="GO" id="GO:0043527">
    <property type="term" value="C:tRNA methyltransferase complex"/>
    <property type="evidence" value="ECO:0007669"/>
    <property type="project" value="TreeGrafter"/>
</dbReference>
<keyword evidence="3 6" id="KW-0819">tRNA processing</keyword>
<dbReference type="InterPro" id="IPR015943">
    <property type="entry name" value="WD40/YVTN_repeat-like_dom_sf"/>
</dbReference>
<proteinExistence type="inferred from homology"/>
<comment type="function">
    <text evidence="6">Required for the formation of N(7)-methylguanine at position 46 (m7G46) in tRNA. In the complex, it is required to stabilize and induce conformational changes of the catalytic subunit.</text>
</comment>
<feature type="compositionally biased region" description="Basic and acidic residues" evidence="8">
    <location>
        <begin position="110"/>
        <end position="123"/>
    </location>
</feature>
<evidence type="ECO:0000256" key="6">
    <source>
        <dbReference type="HAMAP-Rule" id="MF_03056"/>
    </source>
</evidence>
<evidence type="ECO:0000256" key="7">
    <source>
        <dbReference type="PROSITE-ProRule" id="PRU00221"/>
    </source>
</evidence>
<dbReference type="SUPFAM" id="SSF50998">
    <property type="entry name" value="Quinoprotein alcohol dehydrogenase-like"/>
    <property type="match status" value="1"/>
</dbReference>
<dbReference type="OrthoDB" id="339900at2759"/>
<dbReference type="GO" id="GO:0005829">
    <property type="term" value="C:cytosol"/>
    <property type="evidence" value="ECO:0007669"/>
    <property type="project" value="TreeGrafter"/>
</dbReference>
<dbReference type="InterPro" id="IPR011047">
    <property type="entry name" value="Quinoprotein_ADH-like_sf"/>
</dbReference>
<dbReference type="InterPro" id="IPR028884">
    <property type="entry name" value="Trm82"/>
</dbReference>
<dbReference type="AlphaFoldDB" id="A0A2K0TB40"/>
<dbReference type="PANTHER" id="PTHR16288">
    <property type="entry name" value="WD40 REPEAT PROTEIN 4"/>
    <property type="match status" value="1"/>
</dbReference>
<keyword evidence="5 6" id="KW-0539">Nucleus</keyword>
<comment type="caution">
    <text evidence="9">The sequence shown here is derived from an EMBL/GenBank/DDBJ whole genome shotgun (WGS) entry which is preliminary data.</text>
</comment>
<dbReference type="GO" id="GO:0106004">
    <property type="term" value="P:tRNA (guanine-N7)-methylation"/>
    <property type="evidence" value="ECO:0007669"/>
    <property type="project" value="UniProtKB-UniRule"/>
</dbReference>
<accession>A0A2K0TB40</accession>
<reference evidence="9 10" key="1">
    <citation type="submission" date="2017-02" db="EMBL/GenBank/DDBJ databases">
        <title>Genomes of Trichoderma spp. with biocontrol activity.</title>
        <authorList>
            <person name="Gardiner D."/>
            <person name="Kazan K."/>
            <person name="Vos C."/>
            <person name="Harvey P."/>
        </authorList>
    </citation>
    <scope>NUCLEOTIDE SEQUENCE [LARGE SCALE GENOMIC DNA]</scope>
    <source>
        <strain evidence="9 10">A5MH</strain>
    </source>
</reference>
<evidence type="ECO:0000313" key="9">
    <source>
        <dbReference type="EMBL" id="PNP42748.1"/>
    </source>
</evidence>